<accession>A0A0B5XLB8</accession>
<name>A0A0B5XLB8_BACTU</name>
<dbReference type="GO" id="GO:0016491">
    <property type="term" value="F:oxidoreductase activity"/>
    <property type="evidence" value="ECO:0007669"/>
    <property type="project" value="UniProtKB-KW"/>
</dbReference>
<dbReference type="EMBL" id="CP053980">
    <property type="protein sequence ID" value="QKH23294.1"/>
    <property type="molecule type" value="Genomic_DNA"/>
</dbReference>
<dbReference type="InterPro" id="IPR004104">
    <property type="entry name" value="Gfo/Idh/MocA-like_OxRdtase_C"/>
</dbReference>
<evidence type="ECO:0000313" key="6">
    <source>
        <dbReference type="EMBL" id="QKH23294.1"/>
    </source>
</evidence>
<evidence type="ECO:0000256" key="2">
    <source>
        <dbReference type="ARBA" id="ARBA00023002"/>
    </source>
</evidence>
<dbReference type="InterPro" id="IPR051317">
    <property type="entry name" value="Gfo/Idh/MocA_oxidoreduct"/>
</dbReference>
<feature type="domain" description="Gfo/Idh/MocA-like oxidoreductase N-terminal" evidence="3">
    <location>
        <begin position="4"/>
        <end position="121"/>
    </location>
</feature>
<dbReference type="RefSeq" id="WP_000719757.1">
    <property type="nucleotide sequence ID" value="NZ_CP009335.1"/>
</dbReference>
<dbReference type="Proteomes" id="UP000501107">
    <property type="component" value="Chromosome"/>
</dbReference>
<comment type="similarity">
    <text evidence="1">Belongs to the Gfo/Idh/MocA family.</text>
</comment>
<dbReference type="Pfam" id="PF02894">
    <property type="entry name" value="GFO_IDH_MocA_C"/>
    <property type="match status" value="1"/>
</dbReference>
<dbReference type="OMA" id="RFERWRP"/>
<dbReference type="Pfam" id="PF01408">
    <property type="entry name" value="GFO_IDH_MocA"/>
    <property type="match status" value="1"/>
</dbReference>
<dbReference type="Proteomes" id="UP000031876">
    <property type="component" value="Chromosome"/>
</dbReference>
<dbReference type="KEGG" id="btw:BF38_4773"/>
<dbReference type="FunFam" id="3.30.360.10:FF:000051">
    <property type="entry name" value="Oxidoreductase, Gfo/Idh/MocA family"/>
    <property type="match status" value="1"/>
</dbReference>
<dbReference type="EMBL" id="CP009335">
    <property type="protein sequence ID" value="AJG75188.1"/>
    <property type="molecule type" value="Genomic_DNA"/>
</dbReference>
<feature type="domain" description="Gfo/Idh/MocA-like oxidoreductase C-terminal" evidence="4">
    <location>
        <begin position="133"/>
        <end position="338"/>
    </location>
</feature>
<dbReference type="SUPFAM" id="SSF51735">
    <property type="entry name" value="NAD(P)-binding Rossmann-fold domains"/>
    <property type="match status" value="1"/>
</dbReference>
<evidence type="ECO:0000313" key="8">
    <source>
        <dbReference type="Proteomes" id="UP000501107"/>
    </source>
</evidence>
<protein>
    <submittedName>
        <fullName evidence="6">Oxidoreductase</fullName>
    </submittedName>
</protein>
<dbReference type="InterPro" id="IPR000683">
    <property type="entry name" value="Gfo/Idh/MocA-like_OxRdtase_N"/>
</dbReference>
<sequence length="343" mass="38744">MKKIGVGIVGFGFSSTTFHIPLLQTIEEYDIRAVLSSKEEVVKETLPNANVVSTIDELVKRADIDLVVITSPNTTHFPYVKEAILNGKHVVVEKPFVVSIEEGEELISLAEQHNVVLSVYHNRRFDNDFLTIKKLLEENRIGNLYAYEAHFDRFRPHVRDRWREKNLPGSGILYDLGSHLIDQALSLFGKPDAIRADIIKQRPGAEVDDYFHIVLHYGVKRVILRSSSYVKKAGPHFTMHGDKGSIVKYGMDSQEEQLKNGMKPGDNGYGVDTEANFATVETEEELVRIPTEVGCYDMYYKRVRDSIVNGEKPPVTAQEGLEVIKLIQLAVESSETGRIIFIK</sequence>
<evidence type="ECO:0000259" key="3">
    <source>
        <dbReference type="Pfam" id="PF01408"/>
    </source>
</evidence>
<organism evidence="6 8">
    <name type="scientific">Bacillus thuringiensis</name>
    <dbReference type="NCBI Taxonomy" id="1428"/>
    <lineage>
        <taxon>Bacteria</taxon>
        <taxon>Bacillati</taxon>
        <taxon>Bacillota</taxon>
        <taxon>Bacilli</taxon>
        <taxon>Bacillales</taxon>
        <taxon>Bacillaceae</taxon>
        <taxon>Bacillus</taxon>
        <taxon>Bacillus cereus group</taxon>
    </lineage>
</organism>
<dbReference type="Gene3D" id="3.30.360.10">
    <property type="entry name" value="Dihydrodipicolinate Reductase, domain 2"/>
    <property type="match status" value="1"/>
</dbReference>
<dbReference type="PANTHER" id="PTHR43708">
    <property type="entry name" value="CONSERVED EXPRESSED OXIDOREDUCTASE (EUROFUNG)"/>
    <property type="match status" value="1"/>
</dbReference>
<dbReference type="Gene3D" id="3.40.50.720">
    <property type="entry name" value="NAD(P)-binding Rossmann-like Domain"/>
    <property type="match status" value="1"/>
</dbReference>
<dbReference type="GO" id="GO:0000166">
    <property type="term" value="F:nucleotide binding"/>
    <property type="evidence" value="ECO:0007669"/>
    <property type="project" value="InterPro"/>
</dbReference>
<reference evidence="5 7" key="1">
    <citation type="journal article" date="2015" name="Genome Announc.">
        <title>Complete genome sequences for 35 biothreat assay-relevant bacillus species.</title>
        <authorList>
            <person name="Johnson S.L."/>
            <person name="Daligault H.E."/>
            <person name="Davenport K.W."/>
            <person name="Jaissle J."/>
            <person name="Frey K.G."/>
            <person name="Ladner J.T."/>
            <person name="Broomall S.M."/>
            <person name="Bishop-Lilly K.A."/>
            <person name="Bruce D.C."/>
            <person name="Gibbons H.S."/>
            <person name="Coyne S.R."/>
            <person name="Lo C.C."/>
            <person name="Meincke L."/>
            <person name="Munk A.C."/>
            <person name="Koroleva G.I."/>
            <person name="Rosenzweig C.N."/>
            <person name="Palacios G.F."/>
            <person name="Redden C.L."/>
            <person name="Minogue T.D."/>
            <person name="Chain P.S."/>
        </authorList>
    </citation>
    <scope>NUCLEOTIDE SEQUENCE [LARGE SCALE GENOMIC DNA]</scope>
    <source>
        <strain evidence="5 7">HD1011</strain>
    </source>
</reference>
<dbReference type="NCBIfam" id="NF008607">
    <property type="entry name" value="PRK11579.1"/>
    <property type="match status" value="1"/>
</dbReference>
<evidence type="ECO:0000313" key="5">
    <source>
        <dbReference type="EMBL" id="AJG75188.1"/>
    </source>
</evidence>
<evidence type="ECO:0000259" key="4">
    <source>
        <dbReference type="Pfam" id="PF02894"/>
    </source>
</evidence>
<dbReference type="InterPro" id="IPR036291">
    <property type="entry name" value="NAD(P)-bd_dom_sf"/>
</dbReference>
<evidence type="ECO:0000256" key="1">
    <source>
        <dbReference type="ARBA" id="ARBA00010928"/>
    </source>
</evidence>
<gene>
    <name evidence="5" type="ORF">BF38_4773</name>
    <name evidence="6" type="ORF">FOC89_04580</name>
</gene>
<reference evidence="6 8" key="2">
    <citation type="submission" date="2020-05" db="EMBL/GenBank/DDBJ databases">
        <title>FDA dAtabase for Regulatory Grade micrObial Sequences (FDA-ARGOS): Supporting development and validation of Infectious Disease Dx tests.</title>
        <authorList>
            <person name="Nelson B."/>
            <person name="Plummer A."/>
            <person name="Tallon L."/>
            <person name="Sadzewicz L."/>
            <person name="Zhao X."/>
            <person name="Vavikolanu K."/>
            <person name="Mehta A."/>
            <person name="Aluvathingal J."/>
            <person name="Nadendla S."/>
            <person name="Myers T."/>
            <person name="Yan Y."/>
            <person name="Sichtig H."/>
        </authorList>
    </citation>
    <scope>NUCLEOTIDE SEQUENCE [LARGE SCALE GENOMIC DNA]</scope>
    <source>
        <strain evidence="6 8">FDAARGOS_795</strain>
    </source>
</reference>
<evidence type="ECO:0000313" key="7">
    <source>
        <dbReference type="Proteomes" id="UP000031876"/>
    </source>
</evidence>
<keyword evidence="2" id="KW-0560">Oxidoreductase</keyword>
<dbReference type="AlphaFoldDB" id="A0A0B5XLB8"/>
<proteinExistence type="inferred from homology"/>
<dbReference type="PANTHER" id="PTHR43708:SF5">
    <property type="entry name" value="CONSERVED EXPRESSED OXIDOREDUCTASE (EUROFUNG)-RELATED"/>
    <property type="match status" value="1"/>
</dbReference>